<accession>A0A426X5R5</accession>
<dbReference type="Proteomes" id="UP000287651">
    <property type="component" value="Unassembled WGS sequence"/>
</dbReference>
<dbReference type="AlphaFoldDB" id="A0A426X5R5"/>
<evidence type="ECO:0000313" key="1">
    <source>
        <dbReference type="EMBL" id="RRT34819.1"/>
    </source>
</evidence>
<gene>
    <name evidence="1" type="ORF">B296_00046796</name>
</gene>
<sequence>MDVAVASVVTLLGRVLIELGALRSHFSQIWRKISVRIELSGVLESRGMICSALSSLLLGSPHGGPREDSAHRHF</sequence>
<protein>
    <submittedName>
        <fullName evidence="1">Uncharacterized protein</fullName>
    </submittedName>
</protein>
<dbReference type="EMBL" id="AMZH03026007">
    <property type="protein sequence ID" value="RRT34819.1"/>
    <property type="molecule type" value="Genomic_DNA"/>
</dbReference>
<reference evidence="1 2" key="1">
    <citation type="journal article" date="2014" name="Agronomy (Basel)">
        <title>A Draft Genome Sequence for Ensete ventricosum, the Drought-Tolerant Tree Against Hunger.</title>
        <authorList>
            <person name="Harrison J."/>
            <person name="Moore K.A."/>
            <person name="Paszkiewicz K."/>
            <person name="Jones T."/>
            <person name="Grant M."/>
            <person name="Ambacheew D."/>
            <person name="Muzemil S."/>
            <person name="Studholme D.J."/>
        </authorList>
    </citation>
    <scope>NUCLEOTIDE SEQUENCE [LARGE SCALE GENOMIC DNA]</scope>
</reference>
<comment type="caution">
    <text evidence="1">The sequence shown here is derived from an EMBL/GenBank/DDBJ whole genome shotgun (WGS) entry which is preliminary data.</text>
</comment>
<organism evidence="1 2">
    <name type="scientific">Ensete ventricosum</name>
    <name type="common">Abyssinian banana</name>
    <name type="synonym">Musa ensete</name>
    <dbReference type="NCBI Taxonomy" id="4639"/>
    <lineage>
        <taxon>Eukaryota</taxon>
        <taxon>Viridiplantae</taxon>
        <taxon>Streptophyta</taxon>
        <taxon>Embryophyta</taxon>
        <taxon>Tracheophyta</taxon>
        <taxon>Spermatophyta</taxon>
        <taxon>Magnoliopsida</taxon>
        <taxon>Liliopsida</taxon>
        <taxon>Zingiberales</taxon>
        <taxon>Musaceae</taxon>
        <taxon>Ensete</taxon>
    </lineage>
</organism>
<name>A0A426X5R5_ENSVE</name>
<evidence type="ECO:0000313" key="2">
    <source>
        <dbReference type="Proteomes" id="UP000287651"/>
    </source>
</evidence>
<proteinExistence type="predicted"/>